<gene>
    <name evidence="1" type="ORF">DFO73_113174</name>
</gene>
<organism evidence="1 2">
    <name type="scientific">Cytobacillus oceanisediminis</name>
    <dbReference type="NCBI Taxonomy" id="665099"/>
    <lineage>
        <taxon>Bacteria</taxon>
        <taxon>Bacillati</taxon>
        <taxon>Bacillota</taxon>
        <taxon>Bacilli</taxon>
        <taxon>Bacillales</taxon>
        <taxon>Bacillaceae</taxon>
        <taxon>Cytobacillus</taxon>
    </lineage>
</organism>
<dbReference type="Proteomes" id="UP000247150">
    <property type="component" value="Unassembled WGS sequence"/>
</dbReference>
<sequence>MKKWSTEIEIQAPIEKVWGLLNGSEENMQKIMPQVVEHKPVKITDEGVGSIYRQKYKEGSRVEEYEVETLKYSDTPDHKELKVGFSLANMFDITAHYEMAKLDENRTRFKYTASNQPLKWFVKLFLIFANDKVVKNFAERVKHVAEAEA</sequence>
<dbReference type="InterPro" id="IPR019587">
    <property type="entry name" value="Polyketide_cyclase/dehydratase"/>
</dbReference>
<evidence type="ECO:0000313" key="2">
    <source>
        <dbReference type="Proteomes" id="UP000247150"/>
    </source>
</evidence>
<accession>A0A2V2ZWE6</accession>
<name>A0A2V2ZWE6_9BACI</name>
<dbReference type="RefSeq" id="WP_110066756.1">
    <property type="nucleotide sequence ID" value="NZ_QGTW01000013.1"/>
</dbReference>
<dbReference type="Pfam" id="PF10604">
    <property type="entry name" value="Polyketide_cyc2"/>
    <property type="match status" value="1"/>
</dbReference>
<dbReference type="SUPFAM" id="SSF55961">
    <property type="entry name" value="Bet v1-like"/>
    <property type="match status" value="1"/>
</dbReference>
<proteinExistence type="predicted"/>
<dbReference type="AlphaFoldDB" id="A0A2V2ZWE6"/>
<dbReference type="CDD" id="cd07812">
    <property type="entry name" value="SRPBCC"/>
    <property type="match status" value="1"/>
</dbReference>
<comment type="caution">
    <text evidence="1">The sequence shown here is derived from an EMBL/GenBank/DDBJ whole genome shotgun (WGS) entry which is preliminary data.</text>
</comment>
<evidence type="ECO:0000313" key="1">
    <source>
        <dbReference type="EMBL" id="PWW25573.1"/>
    </source>
</evidence>
<reference evidence="1 2" key="1">
    <citation type="submission" date="2018-05" db="EMBL/GenBank/DDBJ databases">
        <title>Freshwater and sediment microbial communities from various areas in North America, analyzing microbe dynamics in response to fracking.</title>
        <authorList>
            <person name="Lamendella R."/>
        </authorList>
    </citation>
    <scope>NUCLEOTIDE SEQUENCE [LARGE SCALE GENOMIC DNA]</scope>
    <source>
        <strain evidence="1 2">15_TX</strain>
    </source>
</reference>
<dbReference type="Gene3D" id="3.30.530.20">
    <property type="match status" value="1"/>
</dbReference>
<dbReference type="EMBL" id="QGTW01000013">
    <property type="protein sequence ID" value="PWW25573.1"/>
    <property type="molecule type" value="Genomic_DNA"/>
</dbReference>
<protein>
    <submittedName>
        <fullName evidence="1">Polyketide cyclase/dehydrase/lipid transport protein</fullName>
    </submittedName>
</protein>
<dbReference type="InterPro" id="IPR023393">
    <property type="entry name" value="START-like_dom_sf"/>
</dbReference>
<dbReference type="OrthoDB" id="2360771at2"/>